<protein>
    <recommendedName>
        <fullName evidence="1">Insertion element IS150 protein InsJ-like helix-turn-helix domain-containing protein</fullName>
    </recommendedName>
</protein>
<name>X1L2F5_9ZZZZ</name>
<comment type="caution">
    <text evidence="2">The sequence shown here is derived from an EMBL/GenBank/DDBJ whole genome shotgun (WGS) entry which is preliminary data.</text>
</comment>
<dbReference type="InterPro" id="IPR055247">
    <property type="entry name" value="InsJ-like_HTH"/>
</dbReference>
<dbReference type="AlphaFoldDB" id="X1L2F5"/>
<dbReference type="SUPFAM" id="SSF46689">
    <property type="entry name" value="Homeodomain-like"/>
    <property type="match status" value="1"/>
</dbReference>
<proteinExistence type="predicted"/>
<dbReference type="EMBL" id="BARV01001472">
    <property type="protein sequence ID" value="GAH96619.1"/>
    <property type="molecule type" value="Genomic_DNA"/>
</dbReference>
<organism evidence="2">
    <name type="scientific">marine sediment metagenome</name>
    <dbReference type="NCBI Taxonomy" id="412755"/>
    <lineage>
        <taxon>unclassified sequences</taxon>
        <taxon>metagenomes</taxon>
        <taxon>ecological metagenomes</taxon>
    </lineage>
</organism>
<sequence>MAYPGYDAKTKLEIIKLIWKGAKVAPLSREFGISRDSIHRWINEVEKETLKSLVPSTPGPKVNPLLRLKEKNEELSFLVRKLQDKVEALSHISQITVSTKAPSLLEERPSKCPECGGVRIWKNGAYQVTGERTSRSLRISEKGTVQRFRCSECGVKLYLVKKKSKMEK</sequence>
<dbReference type="Pfam" id="PF13518">
    <property type="entry name" value="HTH_28"/>
    <property type="match status" value="1"/>
</dbReference>
<evidence type="ECO:0000259" key="1">
    <source>
        <dbReference type="Pfam" id="PF13518"/>
    </source>
</evidence>
<gene>
    <name evidence="2" type="ORF">S06H3_04254</name>
</gene>
<reference evidence="2" key="1">
    <citation type="journal article" date="2014" name="Front. Microbiol.">
        <title>High frequency of phylogenetically diverse reductive dehalogenase-homologous genes in deep subseafloor sedimentary metagenomes.</title>
        <authorList>
            <person name="Kawai M."/>
            <person name="Futagami T."/>
            <person name="Toyoda A."/>
            <person name="Takaki Y."/>
            <person name="Nishi S."/>
            <person name="Hori S."/>
            <person name="Arai W."/>
            <person name="Tsubouchi T."/>
            <person name="Morono Y."/>
            <person name="Uchiyama I."/>
            <person name="Ito T."/>
            <person name="Fujiyama A."/>
            <person name="Inagaki F."/>
            <person name="Takami H."/>
        </authorList>
    </citation>
    <scope>NUCLEOTIDE SEQUENCE</scope>
    <source>
        <strain evidence="2">Expedition CK06-06</strain>
    </source>
</reference>
<evidence type="ECO:0000313" key="2">
    <source>
        <dbReference type="EMBL" id="GAH96619.1"/>
    </source>
</evidence>
<feature type="domain" description="Insertion element IS150 protein InsJ-like helix-turn-helix" evidence="1">
    <location>
        <begin position="11"/>
        <end position="60"/>
    </location>
</feature>
<accession>X1L2F5</accession>
<dbReference type="InterPro" id="IPR009057">
    <property type="entry name" value="Homeodomain-like_sf"/>
</dbReference>